<reference evidence="9 10" key="1">
    <citation type="submission" date="2024-09" db="EMBL/GenBank/DDBJ databases">
        <authorList>
            <person name="Sun Q."/>
            <person name="Mori K."/>
        </authorList>
    </citation>
    <scope>NUCLEOTIDE SEQUENCE [LARGE SCALE GENOMIC DNA]</scope>
    <source>
        <strain evidence="9 10">CECT 7955</strain>
    </source>
</reference>
<organism evidence="9 10">
    <name type="scientific">Flavobacterium jumunjinense</name>
    <dbReference type="NCBI Taxonomy" id="998845"/>
    <lineage>
        <taxon>Bacteria</taxon>
        <taxon>Pseudomonadati</taxon>
        <taxon>Bacteroidota</taxon>
        <taxon>Flavobacteriia</taxon>
        <taxon>Flavobacteriales</taxon>
        <taxon>Flavobacteriaceae</taxon>
        <taxon>Flavobacterium</taxon>
    </lineage>
</organism>
<gene>
    <name evidence="9" type="ORF">ACFFVF_03285</name>
</gene>
<protein>
    <submittedName>
        <fullName evidence="9">DUF5060 domain-containing protein</fullName>
    </submittedName>
</protein>
<keyword evidence="2" id="KW-0964">Secreted</keyword>
<dbReference type="Gene3D" id="3.20.20.80">
    <property type="entry name" value="Glycosidases"/>
    <property type="match status" value="1"/>
</dbReference>
<proteinExistence type="predicted"/>
<dbReference type="Gene3D" id="2.60.40.10">
    <property type="entry name" value="Immunoglobulins"/>
    <property type="match status" value="1"/>
</dbReference>
<evidence type="ECO:0000256" key="2">
    <source>
        <dbReference type="ARBA" id="ARBA00022525"/>
    </source>
</evidence>
<dbReference type="Proteomes" id="UP001589607">
    <property type="component" value="Unassembled WGS sequence"/>
</dbReference>
<feature type="domain" description="Carbohydrate-binding module family 96" evidence="8">
    <location>
        <begin position="644"/>
        <end position="766"/>
    </location>
</feature>
<dbReference type="Pfam" id="PF16586">
    <property type="entry name" value="DUF5060"/>
    <property type="match status" value="1"/>
</dbReference>
<dbReference type="InterPro" id="IPR026444">
    <property type="entry name" value="Secre_tail"/>
</dbReference>
<comment type="caution">
    <text evidence="9">The sequence shown here is derived from an EMBL/GenBank/DDBJ whole genome shotgun (WGS) entry which is preliminary data.</text>
</comment>
<feature type="signal peptide" evidence="4">
    <location>
        <begin position="1"/>
        <end position="21"/>
    </location>
</feature>
<evidence type="ECO:0000259" key="5">
    <source>
        <dbReference type="Pfam" id="PF12904"/>
    </source>
</evidence>
<dbReference type="Pfam" id="PF12904">
    <property type="entry name" value="Collagen_bind_2"/>
    <property type="match status" value="1"/>
</dbReference>
<evidence type="ECO:0000256" key="4">
    <source>
        <dbReference type="SAM" id="SignalP"/>
    </source>
</evidence>
<dbReference type="InterPro" id="IPR055372">
    <property type="entry name" value="CBM96"/>
</dbReference>
<dbReference type="Pfam" id="PF24517">
    <property type="entry name" value="CBM96"/>
    <property type="match status" value="1"/>
</dbReference>
<keyword evidence="3 4" id="KW-0732">Signal</keyword>
<dbReference type="RefSeq" id="WP_236454096.1">
    <property type="nucleotide sequence ID" value="NZ_CBCSGE010000020.1"/>
</dbReference>
<accession>A0ABV5GJH4</accession>
<evidence type="ECO:0000313" key="9">
    <source>
        <dbReference type="EMBL" id="MFB9095527.1"/>
    </source>
</evidence>
<evidence type="ECO:0000259" key="6">
    <source>
        <dbReference type="Pfam" id="PF16586"/>
    </source>
</evidence>
<feature type="domain" description="Putative collagen-binding" evidence="5">
    <location>
        <begin position="533"/>
        <end position="601"/>
    </location>
</feature>
<comment type="subcellular location">
    <subcellularLocation>
        <location evidence="1">Secreted</location>
    </subcellularLocation>
</comment>
<dbReference type="InterPro" id="IPR032260">
    <property type="entry name" value="DUF5060"/>
</dbReference>
<evidence type="ECO:0000259" key="7">
    <source>
        <dbReference type="Pfam" id="PF18962"/>
    </source>
</evidence>
<evidence type="ECO:0000256" key="3">
    <source>
        <dbReference type="ARBA" id="ARBA00022729"/>
    </source>
</evidence>
<sequence>MKKLNFCFLVVFSLYGLILNAQTPEGELKRWHKVSLTFNGPNTNETATPNPFSDYRLEVTFIHVGTNRTFTVPGYFAACGNAEDNSCTSGNKWRVHFSPDDIGKWNWTASFKSGSNVAINGGGVSGGFMDGTSGNMTISESDKSGRDFRTKSLGRLKYVGEHYLKHIGTNPSNPNGPWFTKAGADSPENAFNYTDFDATPNYTNNLNKVGNKTWQSHVVDYVATDAAAYTWNGGKGKGLLGAVNYLSSQGANAMSFLSWNTGGDDGAVFPHILQGSISDYEGTARNAQWNKMHKNRFDVSKLAQWEKIMEYADKKGVYLHFKTMETENDNFMDGNTFGNERKLYYRELIARFGHHLALNWNLTEETTLPDNVAKATATYIKNLDPYKHHIVIHTFPDQQDQRYNPLLGNTDITGASIQTDKNKVHNDVKRWLENSRNAGKKWVVANDEQGSAGEGIRVASEASVRKDVLWGTLMAGGTGVEYYYGYTETDGDINNQNHRLRGDKYKHGGYAVDFFNTYMQAYMVDMVSLDNVTSDSNDFVLAKTGEAYAVYRPNGGSTSLSLPTGNNNYEVQWYNPRTGGNLSSKKTLGNNLIAPDNNDWVALIVKKDGSGNGNGNGGDCESQITINVLEDAYLQGTTRFNTSDLRVESGKRISYLKFVVPTITGNITSAKLVLNVSTDSGTGLIEIFKGSSNTWTENNLSTTNKPNEGTKIGTLNANYNIGQSYEWSLAGITSGETITLIVKQTGGNDVSFSSKEGTSSPQLILNVTCATLSKNSDADVTSSNITKVKVYPNPIEETTTVSGLKIGDELVIYDFSGNKKVVVTAKSEKEIIDFSSLNTGNYIISINGKTMIQVVKK</sequence>
<feature type="domain" description="Secretion system C-terminal sorting" evidence="7">
    <location>
        <begin position="790"/>
        <end position="854"/>
    </location>
</feature>
<dbReference type="Pfam" id="PF18962">
    <property type="entry name" value="Por_Secre_tail"/>
    <property type="match status" value="1"/>
</dbReference>
<dbReference type="NCBIfam" id="TIGR04183">
    <property type="entry name" value="Por_Secre_tail"/>
    <property type="match status" value="1"/>
</dbReference>
<feature type="domain" description="DUF5060" evidence="6">
    <location>
        <begin position="28"/>
        <end position="112"/>
    </location>
</feature>
<dbReference type="EMBL" id="JBHMEY010000007">
    <property type="protein sequence ID" value="MFB9095527.1"/>
    <property type="molecule type" value="Genomic_DNA"/>
</dbReference>
<evidence type="ECO:0000259" key="8">
    <source>
        <dbReference type="Pfam" id="PF24517"/>
    </source>
</evidence>
<keyword evidence="10" id="KW-1185">Reference proteome</keyword>
<dbReference type="InterPro" id="IPR013783">
    <property type="entry name" value="Ig-like_fold"/>
</dbReference>
<feature type="chain" id="PRO_5045965452" evidence="4">
    <location>
        <begin position="22"/>
        <end position="857"/>
    </location>
</feature>
<evidence type="ECO:0000256" key="1">
    <source>
        <dbReference type="ARBA" id="ARBA00004613"/>
    </source>
</evidence>
<evidence type="ECO:0000313" key="10">
    <source>
        <dbReference type="Proteomes" id="UP001589607"/>
    </source>
</evidence>
<dbReference type="InterPro" id="IPR024749">
    <property type="entry name" value="Collagen-bd_put"/>
</dbReference>
<name>A0ABV5GJH4_9FLAO</name>